<dbReference type="GO" id="GO:0003723">
    <property type="term" value="F:RNA binding"/>
    <property type="evidence" value="ECO:0007669"/>
    <property type="project" value="UniProtKB-KW"/>
</dbReference>
<dbReference type="EMBL" id="QGGR01000021">
    <property type="protein sequence ID" value="PWK39763.1"/>
    <property type="molecule type" value="Genomic_DNA"/>
</dbReference>
<dbReference type="Gene3D" id="3.90.180.10">
    <property type="entry name" value="Medium-chain alcohol dehydrogenases, catalytic domain"/>
    <property type="match status" value="1"/>
</dbReference>
<gene>
    <name evidence="7" type="ORF">BC793_12130</name>
</gene>
<dbReference type="InterPro" id="IPR011032">
    <property type="entry name" value="GroES-like_sf"/>
</dbReference>
<proteinExistence type="predicted"/>
<comment type="subcellular location">
    <subcellularLocation>
        <location evidence="1">Cytoplasm</location>
    </subcellularLocation>
</comment>
<dbReference type="InterPro" id="IPR013154">
    <property type="entry name" value="ADH-like_N"/>
</dbReference>
<keyword evidence="3" id="KW-0963">Cytoplasm</keyword>
<keyword evidence="4" id="KW-0521">NADP</keyword>
<dbReference type="PROSITE" id="PS01162">
    <property type="entry name" value="QOR_ZETA_CRYSTAL"/>
    <property type="match status" value="1"/>
</dbReference>
<dbReference type="Gene3D" id="3.40.50.720">
    <property type="entry name" value="NAD(P)-binding Rossmann-like Domain"/>
    <property type="match status" value="1"/>
</dbReference>
<keyword evidence="8" id="KW-1185">Reference proteome</keyword>
<dbReference type="AlphaFoldDB" id="A0A316F3T3"/>
<dbReference type="OrthoDB" id="3727682at2"/>
<dbReference type="InterPro" id="IPR002364">
    <property type="entry name" value="Quin_OxRdtase/zeta-crystal_CS"/>
</dbReference>
<dbReference type="InterPro" id="IPR051603">
    <property type="entry name" value="Zinc-ADH_QOR/CCCR"/>
</dbReference>
<dbReference type="Proteomes" id="UP000245697">
    <property type="component" value="Unassembled WGS sequence"/>
</dbReference>
<organism evidence="7 8">
    <name type="scientific">Actinoplanes xinjiangensis</name>
    <dbReference type="NCBI Taxonomy" id="512350"/>
    <lineage>
        <taxon>Bacteria</taxon>
        <taxon>Bacillati</taxon>
        <taxon>Actinomycetota</taxon>
        <taxon>Actinomycetes</taxon>
        <taxon>Micromonosporales</taxon>
        <taxon>Micromonosporaceae</taxon>
        <taxon>Actinoplanes</taxon>
    </lineage>
</organism>
<dbReference type="SMART" id="SM00829">
    <property type="entry name" value="PKS_ER"/>
    <property type="match status" value="1"/>
</dbReference>
<sequence>MRAVVFDEHGPPEVLRVAQLPVPEPGPGQIRVRVRATGVQPFDTGLRRGGSGFPVTFPQQIGNEYAGVVDATGPDITGLAVGDEVLGWVFLAGLADYVVVDASAAVAKPPTMPWEVAGSLSASGQSAYTALHELGVGAGQVVLVHAAAGGVGTVAVQLARAWGARVIGTAGEANHDYLRDLGAEPVTYGDGLVDRVRALAPNGVDAVVDGAGGQALRDSIRLVAEPDRVVTLVDHALAQDLGARGVRAQRSAQRLAELVSLWEKGSLRLHVRATYPLEEAAAAHREVERGHGRGKVVVVLDDQPAR</sequence>
<evidence type="ECO:0000256" key="2">
    <source>
        <dbReference type="ARBA" id="ARBA00011881"/>
    </source>
</evidence>
<dbReference type="PANTHER" id="PTHR44154:SF1">
    <property type="entry name" value="QUINONE OXIDOREDUCTASE"/>
    <property type="match status" value="1"/>
</dbReference>
<dbReference type="SUPFAM" id="SSF50129">
    <property type="entry name" value="GroES-like"/>
    <property type="match status" value="1"/>
</dbReference>
<dbReference type="PANTHER" id="PTHR44154">
    <property type="entry name" value="QUINONE OXIDOREDUCTASE"/>
    <property type="match status" value="1"/>
</dbReference>
<protein>
    <submittedName>
        <fullName evidence="7">NADPH:quinone reductase-like Zn-dependent oxidoreductase</fullName>
    </submittedName>
</protein>
<evidence type="ECO:0000256" key="5">
    <source>
        <dbReference type="ARBA" id="ARBA00022884"/>
    </source>
</evidence>
<evidence type="ECO:0000313" key="7">
    <source>
        <dbReference type="EMBL" id="PWK39763.1"/>
    </source>
</evidence>
<dbReference type="SUPFAM" id="SSF51735">
    <property type="entry name" value="NAD(P)-binding Rossmann-fold domains"/>
    <property type="match status" value="1"/>
</dbReference>
<accession>A0A316F3T3</accession>
<reference evidence="7 8" key="1">
    <citation type="submission" date="2018-05" db="EMBL/GenBank/DDBJ databases">
        <title>Genomic Encyclopedia of Archaeal and Bacterial Type Strains, Phase II (KMG-II): from individual species to whole genera.</title>
        <authorList>
            <person name="Goeker M."/>
        </authorList>
    </citation>
    <scope>NUCLEOTIDE SEQUENCE [LARGE SCALE GENOMIC DNA]</scope>
    <source>
        <strain evidence="7 8">DSM 45184</strain>
    </source>
</reference>
<dbReference type="CDD" id="cd05289">
    <property type="entry name" value="MDR_like_2"/>
    <property type="match status" value="1"/>
</dbReference>
<evidence type="ECO:0000313" key="8">
    <source>
        <dbReference type="Proteomes" id="UP000245697"/>
    </source>
</evidence>
<dbReference type="InterPro" id="IPR020843">
    <property type="entry name" value="ER"/>
</dbReference>
<feature type="domain" description="Enoyl reductase (ER)" evidence="6">
    <location>
        <begin position="10"/>
        <end position="298"/>
    </location>
</feature>
<dbReference type="Pfam" id="PF08240">
    <property type="entry name" value="ADH_N"/>
    <property type="match status" value="1"/>
</dbReference>
<dbReference type="GO" id="GO:0008270">
    <property type="term" value="F:zinc ion binding"/>
    <property type="evidence" value="ECO:0007669"/>
    <property type="project" value="InterPro"/>
</dbReference>
<comment type="caution">
    <text evidence="7">The sequence shown here is derived from an EMBL/GenBank/DDBJ whole genome shotgun (WGS) entry which is preliminary data.</text>
</comment>
<evidence type="ECO:0000256" key="3">
    <source>
        <dbReference type="ARBA" id="ARBA00022490"/>
    </source>
</evidence>
<comment type="subunit">
    <text evidence="2">Homotetramer.</text>
</comment>
<dbReference type="InterPro" id="IPR036291">
    <property type="entry name" value="NAD(P)-bd_dom_sf"/>
</dbReference>
<evidence type="ECO:0000259" key="6">
    <source>
        <dbReference type="SMART" id="SM00829"/>
    </source>
</evidence>
<dbReference type="GO" id="GO:0005737">
    <property type="term" value="C:cytoplasm"/>
    <property type="evidence" value="ECO:0007669"/>
    <property type="project" value="UniProtKB-SubCell"/>
</dbReference>
<keyword evidence="5" id="KW-0694">RNA-binding</keyword>
<evidence type="ECO:0000256" key="1">
    <source>
        <dbReference type="ARBA" id="ARBA00004496"/>
    </source>
</evidence>
<evidence type="ECO:0000256" key="4">
    <source>
        <dbReference type="ARBA" id="ARBA00022857"/>
    </source>
</evidence>
<dbReference type="GO" id="GO:0016491">
    <property type="term" value="F:oxidoreductase activity"/>
    <property type="evidence" value="ECO:0007669"/>
    <property type="project" value="InterPro"/>
</dbReference>
<name>A0A316F3T3_9ACTN</name>
<dbReference type="RefSeq" id="WP_109600351.1">
    <property type="nucleotide sequence ID" value="NZ_BONA01000076.1"/>
</dbReference>
<dbReference type="Pfam" id="PF13602">
    <property type="entry name" value="ADH_zinc_N_2"/>
    <property type="match status" value="1"/>
</dbReference>